<proteinExistence type="predicted"/>
<feature type="domain" description="DUF5641" evidence="1">
    <location>
        <begin position="150"/>
        <end position="218"/>
    </location>
</feature>
<dbReference type="OrthoDB" id="6626441at2759"/>
<evidence type="ECO:0000313" key="2">
    <source>
        <dbReference type="EMBL" id="KAE9522919.1"/>
    </source>
</evidence>
<name>A0A6G0SX70_APHGL</name>
<protein>
    <recommendedName>
        <fullName evidence="1">DUF5641 domain-containing protein</fullName>
    </recommendedName>
</protein>
<dbReference type="PANTHER" id="PTHR47331:SF5">
    <property type="entry name" value="RIBONUCLEASE H"/>
    <property type="match status" value="1"/>
</dbReference>
<dbReference type="Pfam" id="PF18701">
    <property type="entry name" value="DUF5641"/>
    <property type="match status" value="1"/>
</dbReference>
<accession>A0A6G0SX70</accession>
<dbReference type="InterPro" id="IPR040676">
    <property type="entry name" value="DUF5641"/>
</dbReference>
<evidence type="ECO:0000259" key="1">
    <source>
        <dbReference type="Pfam" id="PF18701"/>
    </source>
</evidence>
<evidence type="ECO:0000313" key="3">
    <source>
        <dbReference type="Proteomes" id="UP000475862"/>
    </source>
</evidence>
<sequence length="221" mass="25196">MYVSNRVHQIRTLLPDCRWRHVDSANNPADCPSRGIMPAALAQHKLYWHGPQLAHSDPSEWDDALSPLPLCDLPELRPVSCAARVDEIEVEWFNRFSSYDRMLRVVAYMRRFIAAGIRRVRRQPDHIAPACMQKSELDSAARILEAESQRERSKWTKGLPNVKVDDMVVVVDNQSPPLRWRLGRIVELFPGTDGHVRVARVLTQAGSVVRPVVKLVLLPTK</sequence>
<gene>
    <name evidence="2" type="ORF">AGLY_016678</name>
</gene>
<dbReference type="Proteomes" id="UP000475862">
    <property type="component" value="Unassembled WGS sequence"/>
</dbReference>
<keyword evidence="3" id="KW-1185">Reference proteome</keyword>
<dbReference type="AlphaFoldDB" id="A0A6G0SX70"/>
<dbReference type="PANTHER" id="PTHR47331">
    <property type="entry name" value="PHD-TYPE DOMAIN-CONTAINING PROTEIN"/>
    <property type="match status" value="1"/>
</dbReference>
<dbReference type="EMBL" id="VYZN01000499">
    <property type="protein sequence ID" value="KAE9522919.1"/>
    <property type="molecule type" value="Genomic_DNA"/>
</dbReference>
<reference evidence="2 3" key="1">
    <citation type="submission" date="2019-08" db="EMBL/GenBank/DDBJ databases">
        <title>The genome of the soybean aphid Biotype 1, its phylome, world population structure and adaptation to the North American continent.</title>
        <authorList>
            <person name="Giordano R."/>
            <person name="Donthu R.K."/>
            <person name="Hernandez A.G."/>
            <person name="Wright C.L."/>
            <person name="Zimin A.V."/>
        </authorList>
    </citation>
    <scope>NUCLEOTIDE SEQUENCE [LARGE SCALE GENOMIC DNA]</scope>
    <source>
        <tissue evidence="2">Whole aphids</tissue>
    </source>
</reference>
<organism evidence="2 3">
    <name type="scientific">Aphis glycines</name>
    <name type="common">Soybean aphid</name>
    <dbReference type="NCBI Taxonomy" id="307491"/>
    <lineage>
        <taxon>Eukaryota</taxon>
        <taxon>Metazoa</taxon>
        <taxon>Ecdysozoa</taxon>
        <taxon>Arthropoda</taxon>
        <taxon>Hexapoda</taxon>
        <taxon>Insecta</taxon>
        <taxon>Pterygota</taxon>
        <taxon>Neoptera</taxon>
        <taxon>Paraneoptera</taxon>
        <taxon>Hemiptera</taxon>
        <taxon>Sternorrhyncha</taxon>
        <taxon>Aphidomorpha</taxon>
        <taxon>Aphidoidea</taxon>
        <taxon>Aphididae</taxon>
        <taxon>Aphidini</taxon>
        <taxon>Aphis</taxon>
        <taxon>Aphis</taxon>
    </lineage>
</organism>
<comment type="caution">
    <text evidence="2">The sequence shown here is derived from an EMBL/GenBank/DDBJ whole genome shotgun (WGS) entry which is preliminary data.</text>
</comment>